<dbReference type="OrthoDB" id="541052at2759"/>
<reference evidence="5" key="1">
    <citation type="journal article" date="2020" name="Stud. Mycol.">
        <title>101 Dothideomycetes genomes: a test case for predicting lifestyles and emergence of pathogens.</title>
        <authorList>
            <person name="Haridas S."/>
            <person name="Albert R."/>
            <person name="Binder M."/>
            <person name="Bloem J."/>
            <person name="Labutti K."/>
            <person name="Salamov A."/>
            <person name="Andreopoulos B."/>
            <person name="Baker S."/>
            <person name="Barry K."/>
            <person name="Bills G."/>
            <person name="Bluhm B."/>
            <person name="Cannon C."/>
            <person name="Castanera R."/>
            <person name="Culley D."/>
            <person name="Daum C."/>
            <person name="Ezra D."/>
            <person name="Gonzalez J."/>
            <person name="Henrissat B."/>
            <person name="Kuo A."/>
            <person name="Liang C."/>
            <person name="Lipzen A."/>
            <person name="Lutzoni F."/>
            <person name="Magnuson J."/>
            <person name="Mondo S."/>
            <person name="Nolan M."/>
            <person name="Ohm R."/>
            <person name="Pangilinan J."/>
            <person name="Park H.-J."/>
            <person name="Ramirez L."/>
            <person name="Alfaro M."/>
            <person name="Sun H."/>
            <person name="Tritt A."/>
            <person name="Yoshinaga Y."/>
            <person name="Zwiers L.-H."/>
            <person name="Turgeon B."/>
            <person name="Goodwin S."/>
            <person name="Spatafora J."/>
            <person name="Crous P."/>
            <person name="Grigoriev I."/>
        </authorList>
    </citation>
    <scope>NUCLEOTIDE SEQUENCE</scope>
    <source>
        <strain evidence="5">CBS 101060</strain>
    </source>
</reference>
<name>A0A9P4VNL3_9PEZI</name>
<feature type="transmembrane region" description="Helical" evidence="3">
    <location>
        <begin position="303"/>
        <end position="322"/>
    </location>
</feature>
<feature type="transmembrane region" description="Helical" evidence="3">
    <location>
        <begin position="329"/>
        <end position="351"/>
    </location>
</feature>
<dbReference type="InterPro" id="IPR051091">
    <property type="entry name" value="O-Glucosyltr/Glycosyltrsf_90"/>
</dbReference>
<feature type="transmembrane region" description="Helical" evidence="3">
    <location>
        <begin position="269"/>
        <end position="291"/>
    </location>
</feature>
<keyword evidence="6" id="KW-1185">Reference proteome</keyword>
<evidence type="ECO:0000256" key="1">
    <source>
        <dbReference type="ARBA" id="ARBA00010118"/>
    </source>
</evidence>
<keyword evidence="3" id="KW-0812">Transmembrane</keyword>
<feature type="transmembrane region" description="Helical" evidence="3">
    <location>
        <begin position="108"/>
        <end position="124"/>
    </location>
</feature>
<evidence type="ECO:0000259" key="4">
    <source>
        <dbReference type="SMART" id="SM00672"/>
    </source>
</evidence>
<proteinExistence type="inferred from homology"/>
<evidence type="ECO:0000256" key="2">
    <source>
        <dbReference type="ARBA" id="ARBA00022679"/>
    </source>
</evidence>
<accession>A0A9P4VNL3</accession>
<feature type="transmembrane region" description="Helical" evidence="3">
    <location>
        <begin position="363"/>
        <end position="382"/>
    </location>
</feature>
<evidence type="ECO:0000313" key="6">
    <source>
        <dbReference type="Proteomes" id="UP000799429"/>
    </source>
</evidence>
<dbReference type="EMBL" id="MU006104">
    <property type="protein sequence ID" value="KAF2836385.1"/>
    <property type="molecule type" value="Genomic_DNA"/>
</dbReference>
<comment type="caution">
    <text evidence="5">The sequence shown here is derived from an EMBL/GenBank/DDBJ whole genome shotgun (WGS) entry which is preliminary data.</text>
</comment>
<organism evidence="5 6">
    <name type="scientific">Patellaria atrata CBS 101060</name>
    <dbReference type="NCBI Taxonomy" id="1346257"/>
    <lineage>
        <taxon>Eukaryota</taxon>
        <taxon>Fungi</taxon>
        <taxon>Dikarya</taxon>
        <taxon>Ascomycota</taxon>
        <taxon>Pezizomycotina</taxon>
        <taxon>Dothideomycetes</taxon>
        <taxon>Dothideomycetes incertae sedis</taxon>
        <taxon>Patellariales</taxon>
        <taxon>Patellariaceae</taxon>
        <taxon>Patellaria</taxon>
    </lineage>
</organism>
<evidence type="ECO:0000256" key="3">
    <source>
        <dbReference type="SAM" id="Phobius"/>
    </source>
</evidence>
<sequence length="989" mass="112424">MERSKLLSLSGLILGIWYVSTTYETSATFEYPLHSFGVILLFCGLAILLTDKLIPVAKSELSRESYLSITQEDLDGSVDRAHLPTDGIQGNTGASEQQLPLRRLRGRMILVLLAVLLAVLGIRLELLRRIIENVQCSDFSPEPFLPLYVAVHNYWRIQKYASNDAGNKEDSSKATHDGVYTPLHHRRFSSVLITFLLGCSCVVSSAHASAPTSTYICAHSLPYSHMIPLFQLLGFLFDCVMLSILIRFLEHTSETGSRGFEKFFTLIGWFLLLASLIHIIIGVTVSMLASVDHMWISTFPTPYLFHLIKISLGISVTVVCALRSLQHVSLMTTSVIIIFVVAYCRDVVIAWRNSLPYPPAPDTAALLAILFMVLIFGMYFLADTVADPRHYPFSRPTFRAIPRWFILSLILLCLSRAGLWLLRHDEVRSHPIDILIHEGLEQHQTWSKQATASQSLGEAVMAYEKRYGRSPPPNFDHWYDFAKARSSIVIDDFDNIENDLLPFWALTPAVVRQRTWNVIANPAHFVGGILIRDGKAQISTNVVPTHRWMLEGVIRMIDQFSTWLPDMDLGFNLNDECRVAVPFEVIEPLKAEAQRQKTAIRDIKAKTFSPNRADVWSTLPTQAPHEKFFEDASGRKSFASWGSIGCAPKSRARTESWWNKKHICTECTKPHSLGQFVSNWTLAADICHQPDIADLHGFYISPASFKTTRHLLPVFSQSRVSTYNDIRYPSAWNYMDKVAYAPSDEYPDVPYENKTNTLFWRGVTSEGVSSGRGAWRGMARQRFVHEATNLTSPRTMLFSYTTSINRTFIYRQVEPSDVGNILSTDVRLTEIARCGQQDCFDQKREFGLGNKTDFQEHWNYRYLYDGDGAGFSGRFLPFLQSGSLPFKTALFREWYEGRLTAWVHFVPLDLRLHGLWSTLAYFSGVGDRLGNSQVSTEGKEKEGQLIANAGREWAAKVLRKEDMEIYFFRLLLEWGRLTDDRRDEIGYKL</sequence>
<gene>
    <name evidence="5" type="ORF">M501DRAFT_997152</name>
</gene>
<dbReference type="PANTHER" id="PTHR12203">
    <property type="entry name" value="KDEL LYS-ASP-GLU-LEU CONTAINING - RELATED"/>
    <property type="match status" value="1"/>
</dbReference>
<keyword evidence="2" id="KW-0808">Transferase</keyword>
<dbReference type="AlphaFoldDB" id="A0A9P4VNL3"/>
<keyword evidence="3" id="KW-1133">Transmembrane helix</keyword>
<feature type="domain" description="Glycosyl transferase CAP10" evidence="4">
    <location>
        <begin position="688"/>
        <end position="981"/>
    </location>
</feature>
<dbReference type="PANTHER" id="PTHR12203:SF35">
    <property type="entry name" value="PROTEIN O-GLUCOSYLTRANSFERASE 1"/>
    <property type="match status" value="1"/>
</dbReference>
<protein>
    <submittedName>
        <fullName evidence="5">Glycosyltransferase family 90 protein</fullName>
    </submittedName>
</protein>
<feature type="transmembrane region" description="Helical" evidence="3">
    <location>
        <begin position="229"/>
        <end position="249"/>
    </location>
</feature>
<dbReference type="Proteomes" id="UP000799429">
    <property type="component" value="Unassembled WGS sequence"/>
</dbReference>
<comment type="similarity">
    <text evidence="1">Belongs to the glycosyltransferase 90 family.</text>
</comment>
<feature type="transmembrane region" description="Helical" evidence="3">
    <location>
        <begin position="403"/>
        <end position="422"/>
    </location>
</feature>
<dbReference type="GO" id="GO:0016740">
    <property type="term" value="F:transferase activity"/>
    <property type="evidence" value="ECO:0007669"/>
    <property type="project" value="UniProtKB-KW"/>
</dbReference>
<evidence type="ECO:0000313" key="5">
    <source>
        <dbReference type="EMBL" id="KAF2836385.1"/>
    </source>
</evidence>
<dbReference type="SMART" id="SM00672">
    <property type="entry name" value="CAP10"/>
    <property type="match status" value="1"/>
</dbReference>
<keyword evidence="3" id="KW-0472">Membrane</keyword>
<dbReference type="InterPro" id="IPR006598">
    <property type="entry name" value="CAP10"/>
</dbReference>